<dbReference type="GO" id="GO:0016614">
    <property type="term" value="F:oxidoreductase activity, acting on CH-OH group of donors"/>
    <property type="evidence" value="ECO:0007669"/>
    <property type="project" value="InterPro"/>
</dbReference>
<comment type="cofactor">
    <cofactor evidence="2">
        <name>FAD</name>
        <dbReference type="ChEBI" id="CHEBI:57692"/>
    </cofactor>
</comment>
<dbReference type="Proteomes" id="UP000184330">
    <property type="component" value="Unassembled WGS sequence"/>
</dbReference>
<comment type="similarity">
    <text evidence="1">Belongs to the GMC oxidoreductase family.</text>
</comment>
<dbReference type="EMBL" id="FJOG01000056">
    <property type="protein sequence ID" value="CZR68556.1"/>
    <property type="molecule type" value="Genomic_DNA"/>
</dbReference>
<dbReference type="PIRSF" id="PIRSF000137">
    <property type="entry name" value="Alcohol_oxidase"/>
    <property type="match status" value="1"/>
</dbReference>
<evidence type="ECO:0000313" key="5">
    <source>
        <dbReference type="EMBL" id="CZR68556.1"/>
    </source>
</evidence>
<dbReference type="Gene3D" id="3.50.50.60">
    <property type="entry name" value="FAD/NAD(P)-binding domain"/>
    <property type="match status" value="1"/>
</dbReference>
<sequence length="671" mass="72460">MFALRALNFLAILNTLASSSLATSDSYEKRDSDITVLEDYDYVVVGSGAGGGPLAARLAIYGQKVLLLEAGDDEGTTPYESIPALYPAASEYAPMSWDFFVRHYSNDTREGLNLKATYETPAGTTYIGLDPPAGSILKGIWYPRAATLGGCAAHNAMVTVYPFEEDWSLIQNLTGDSSWAPDNMVQYWERVERNEYLINSTDSTAVGHGFDGWLGTSEMPLDLVETDPQILAMLNATNTVINGPPVSDLTDEKSLEAMFPLDMNTLYPDRDATQALYRLPAAVSDGVRSSPRGFLLETANATYANGTKMYHLDIRTHAFVTKIRFSEASSGEEPRAIGVDFLDGESLYSADPRSGNSTGTPAAVNATKEVIISAGAFNTPQILKLSGVGPRAELETFNISVVADLPGVGASLMDHYEISTVVKFNSSFPLLEKCTWLSTADDPCYLQYTSNSTEKGPYATTLIPAAALLKSSIAAGLRDTFVFGGPFNFRGYFQGYAELAIADTYHWSWSILKAHENDFAGSVTLKSSNPLDTPNINFNFFDAGTTAGGADELDIQPLVEAIEWTRNIYGNLSSTYQDFTEEQPGASVTTTDEIKDYIKNQAWGHHAAGTARMGSASDSGAVVDSHFRVLGISGLRIVDASIFPQMPGFFPVSSVYMIGEKAADVIVADNA</sequence>
<feature type="binding site" evidence="2">
    <location>
        <position position="320"/>
    </location>
    <ligand>
        <name>FAD</name>
        <dbReference type="ChEBI" id="CHEBI:57692"/>
    </ligand>
</feature>
<evidence type="ECO:0000256" key="2">
    <source>
        <dbReference type="PIRSR" id="PIRSR000137-2"/>
    </source>
</evidence>
<dbReference type="Pfam" id="PF00732">
    <property type="entry name" value="GMC_oxred_N"/>
    <property type="match status" value="1"/>
</dbReference>
<protein>
    <submittedName>
        <fullName evidence="5">Related to choline dehydrogenase</fullName>
    </submittedName>
</protein>
<dbReference type="OrthoDB" id="269227at2759"/>
<keyword evidence="2" id="KW-0274">FAD</keyword>
<dbReference type="STRING" id="576137.A0A1L7XU44"/>
<name>A0A1L7XU44_9HELO</name>
<dbReference type="GO" id="GO:0050660">
    <property type="term" value="F:flavin adenine dinucleotide binding"/>
    <property type="evidence" value="ECO:0007669"/>
    <property type="project" value="InterPro"/>
</dbReference>
<proteinExistence type="inferred from homology"/>
<gene>
    <name evidence="5" type="ORF">PAC_18455</name>
</gene>
<keyword evidence="3" id="KW-0732">Signal</keyword>
<dbReference type="Gene3D" id="3.30.560.10">
    <property type="entry name" value="Glucose Oxidase, domain 3"/>
    <property type="match status" value="1"/>
</dbReference>
<evidence type="ECO:0000259" key="4">
    <source>
        <dbReference type="PROSITE" id="PS00624"/>
    </source>
</evidence>
<keyword evidence="6" id="KW-1185">Reference proteome</keyword>
<dbReference type="InterPro" id="IPR007867">
    <property type="entry name" value="GMC_OxRtase_C"/>
</dbReference>
<dbReference type="SUPFAM" id="SSF54373">
    <property type="entry name" value="FAD-linked reductases, C-terminal domain"/>
    <property type="match status" value="1"/>
</dbReference>
<dbReference type="InterPro" id="IPR036188">
    <property type="entry name" value="FAD/NAD-bd_sf"/>
</dbReference>
<keyword evidence="2" id="KW-0285">Flavoprotein</keyword>
<evidence type="ECO:0000313" key="6">
    <source>
        <dbReference type="Proteomes" id="UP000184330"/>
    </source>
</evidence>
<dbReference type="InterPro" id="IPR000172">
    <property type="entry name" value="GMC_OxRdtase_N"/>
</dbReference>
<dbReference type="PANTHER" id="PTHR11552">
    <property type="entry name" value="GLUCOSE-METHANOL-CHOLINE GMC OXIDOREDUCTASE"/>
    <property type="match status" value="1"/>
</dbReference>
<organism evidence="5 6">
    <name type="scientific">Phialocephala subalpina</name>
    <dbReference type="NCBI Taxonomy" id="576137"/>
    <lineage>
        <taxon>Eukaryota</taxon>
        <taxon>Fungi</taxon>
        <taxon>Dikarya</taxon>
        <taxon>Ascomycota</taxon>
        <taxon>Pezizomycotina</taxon>
        <taxon>Leotiomycetes</taxon>
        <taxon>Helotiales</taxon>
        <taxon>Mollisiaceae</taxon>
        <taxon>Phialocephala</taxon>
        <taxon>Phialocephala fortinii species complex</taxon>
    </lineage>
</organism>
<dbReference type="AlphaFoldDB" id="A0A1L7XU44"/>
<dbReference type="SUPFAM" id="SSF51905">
    <property type="entry name" value="FAD/NAD(P)-binding domain"/>
    <property type="match status" value="1"/>
</dbReference>
<dbReference type="InterPro" id="IPR012132">
    <property type="entry name" value="GMC_OxRdtase"/>
</dbReference>
<feature type="domain" description="Glucose-methanol-choline oxidoreductase N-terminal" evidence="4">
    <location>
        <begin position="375"/>
        <end position="389"/>
    </location>
</feature>
<feature type="binding site" evidence="2">
    <location>
        <begin position="155"/>
        <end position="158"/>
    </location>
    <ligand>
        <name>FAD</name>
        <dbReference type="ChEBI" id="CHEBI:57692"/>
    </ligand>
</feature>
<dbReference type="PANTHER" id="PTHR11552:SF213">
    <property type="entry name" value="DEHYDROGENASE, PUTATIVE-RELATED"/>
    <property type="match status" value="1"/>
</dbReference>
<feature type="signal peptide" evidence="3">
    <location>
        <begin position="1"/>
        <end position="22"/>
    </location>
</feature>
<accession>A0A1L7XU44</accession>
<feature type="chain" id="PRO_5012024370" evidence="3">
    <location>
        <begin position="23"/>
        <end position="671"/>
    </location>
</feature>
<reference evidence="5 6" key="1">
    <citation type="submission" date="2016-03" db="EMBL/GenBank/DDBJ databases">
        <authorList>
            <person name="Ploux O."/>
        </authorList>
    </citation>
    <scope>NUCLEOTIDE SEQUENCE [LARGE SCALE GENOMIC DNA]</scope>
    <source>
        <strain evidence="5 6">UAMH 11012</strain>
    </source>
</reference>
<dbReference type="PROSITE" id="PS00624">
    <property type="entry name" value="GMC_OXRED_2"/>
    <property type="match status" value="1"/>
</dbReference>
<evidence type="ECO:0000256" key="1">
    <source>
        <dbReference type="ARBA" id="ARBA00010790"/>
    </source>
</evidence>
<dbReference type="Pfam" id="PF05199">
    <property type="entry name" value="GMC_oxred_C"/>
    <property type="match status" value="1"/>
</dbReference>
<evidence type="ECO:0000256" key="3">
    <source>
        <dbReference type="SAM" id="SignalP"/>
    </source>
</evidence>